<evidence type="ECO:0000256" key="6">
    <source>
        <dbReference type="PIRNR" id="PIRNR038170"/>
    </source>
</evidence>
<protein>
    <recommendedName>
        <fullName evidence="3 6">tRNA (adenine(58)-N(1))-methyltransferase non-catalytic subunit TRM6</fullName>
    </recommendedName>
</protein>
<feature type="compositionally biased region" description="Basic and acidic residues" evidence="7">
    <location>
        <begin position="436"/>
        <end position="448"/>
    </location>
</feature>
<dbReference type="PANTHER" id="PTHR12945:SF0">
    <property type="entry name" value="TRNA (ADENINE(58)-N(1))-METHYLTRANSFERASE NON-CATALYTIC SUBUNIT TRM6"/>
    <property type="match status" value="1"/>
</dbReference>
<gene>
    <name evidence="8" type="ORF">CANVERA_P0470</name>
</gene>
<comment type="subunit">
    <text evidence="6">Heterotetramer.</text>
</comment>
<dbReference type="Pfam" id="PF04189">
    <property type="entry name" value="Gcd10p"/>
    <property type="match status" value="1"/>
</dbReference>
<evidence type="ECO:0000313" key="8">
    <source>
        <dbReference type="EMBL" id="CAI5755953.1"/>
    </source>
</evidence>
<keyword evidence="9" id="KW-1185">Reference proteome</keyword>
<dbReference type="InterPro" id="IPR017423">
    <property type="entry name" value="TRM6"/>
</dbReference>
<comment type="caution">
    <text evidence="8">The sequence shown here is derived from an EMBL/GenBank/DDBJ whole genome shotgun (WGS) entry which is preliminary data.</text>
</comment>
<evidence type="ECO:0000256" key="4">
    <source>
        <dbReference type="ARBA" id="ARBA00022694"/>
    </source>
</evidence>
<comment type="subcellular location">
    <subcellularLocation>
        <location evidence="1 6">Nucleus</location>
    </subcellularLocation>
</comment>
<keyword evidence="4 6" id="KW-0819">tRNA processing</keyword>
<organism evidence="8 9">
    <name type="scientific">Candida verbasci</name>
    <dbReference type="NCBI Taxonomy" id="1227364"/>
    <lineage>
        <taxon>Eukaryota</taxon>
        <taxon>Fungi</taxon>
        <taxon>Dikarya</taxon>
        <taxon>Ascomycota</taxon>
        <taxon>Saccharomycotina</taxon>
        <taxon>Pichiomycetes</taxon>
        <taxon>Debaryomycetaceae</taxon>
        <taxon>Candida/Lodderomyces clade</taxon>
        <taxon>Candida</taxon>
    </lineage>
</organism>
<dbReference type="AlphaFoldDB" id="A0A9W4TT98"/>
<accession>A0A9W4TT98</accession>
<dbReference type="EMBL" id="CANTUO010000001">
    <property type="protein sequence ID" value="CAI5755953.1"/>
    <property type="molecule type" value="Genomic_DNA"/>
</dbReference>
<evidence type="ECO:0000256" key="3">
    <source>
        <dbReference type="ARBA" id="ARBA00021704"/>
    </source>
</evidence>
<reference evidence="8" key="1">
    <citation type="submission" date="2022-12" db="EMBL/GenBank/DDBJ databases">
        <authorList>
            <person name="Brejova B."/>
        </authorList>
    </citation>
    <scope>NUCLEOTIDE SEQUENCE</scope>
</reference>
<keyword evidence="5 6" id="KW-0539">Nucleus</keyword>
<dbReference type="PIRSF" id="PIRSF038170">
    <property type="entry name" value="tRNA_m1A_mtfrase"/>
    <property type="match status" value="1"/>
</dbReference>
<dbReference type="GO" id="GO:0005634">
    <property type="term" value="C:nucleus"/>
    <property type="evidence" value="ECO:0007669"/>
    <property type="project" value="UniProtKB-SubCell"/>
</dbReference>
<evidence type="ECO:0000313" key="9">
    <source>
        <dbReference type="Proteomes" id="UP001152885"/>
    </source>
</evidence>
<feature type="region of interest" description="Disordered" evidence="7">
    <location>
        <begin position="419"/>
        <end position="456"/>
    </location>
</feature>
<dbReference type="OrthoDB" id="10254665at2759"/>
<evidence type="ECO:0000256" key="7">
    <source>
        <dbReference type="SAM" id="MobiDB-lite"/>
    </source>
</evidence>
<sequence>MTDNIEIGQYVLIRLPSEGVRIFKLQENGRIGLGKFGSFDVSSILGFPLGTAFEIINDHKVKPIHSISELNIDEETDTNIQKQELTKFFSSSAENNQNIIDIGSKIQALTNEDIEELKTSGATSNIGQVIIEKMIAGHEGFDKKTIFSQQKYLKRKQQKFLRRFIVEYLGSSQLLESFLEKDHSKTFDLSIETLGLMMSYGNVKPGGRYLVVDETGGILTYALLERMGYEGTIVFVHENEHANLAALKYCNRSNEIDNIVKPINWLQFAEPENEREKWEDKTEEEVRKLKHPESYHRRRERVLKTNEVIDLIEEANFDGFFAISTLYLPEIFELIIPKIGGSRPIVIYNQFKENLMEIQSLLNKDNRVLAPMLIETRARPYQTIPGRMHPVMTMKSGGGYVFYGTRVFPSESIQAVGKGVKRRRVNNETASPEGTPELKKEKEEKIESTPEVIMES</sequence>
<dbReference type="Proteomes" id="UP001152885">
    <property type="component" value="Unassembled WGS sequence"/>
</dbReference>
<comment type="similarity">
    <text evidence="2 6">Belongs to the TRM6/GCD10 family.</text>
</comment>
<comment type="function">
    <text evidence="6">Substrate-binding subunit of tRNA (adenine-N1-)-methyltransferase, which catalyzes the formation of N1-methyladenine at position 58 (m1A58) in initiator methionyl-tRNA.</text>
</comment>
<dbReference type="PANTHER" id="PTHR12945">
    <property type="entry name" value="TRANSLATION INITIATION FACTOR EIF3-RELATED"/>
    <property type="match status" value="1"/>
</dbReference>
<evidence type="ECO:0000256" key="2">
    <source>
        <dbReference type="ARBA" id="ARBA00008320"/>
    </source>
</evidence>
<dbReference type="GO" id="GO:0031515">
    <property type="term" value="C:tRNA (m1A) methyltransferase complex"/>
    <property type="evidence" value="ECO:0007669"/>
    <property type="project" value="UniProtKB-UniRule"/>
</dbReference>
<proteinExistence type="inferred from homology"/>
<evidence type="ECO:0000256" key="5">
    <source>
        <dbReference type="ARBA" id="ARBA00023242"/>
    </source>
</evidence>
<name>A0A9W4TT98_9ASCO</name>
<evidence type="ECO:0000256" key="1">
    <source>
        <dbReference type="ARBA" id="ARBA00004123"/>
    </source>
</evidence>
<dbReference type="GO" id="GO:0030488">
    <property type="term" value="P:tRNA methylation"/>
    <property type="evidence" value="ECO:0007669"/>
    <property type="project" value="InterPro"/>
</dbReference>